<comment type="caution">
    <text evidence="2">The sequence shown here is derived from an EMBL/GenBank/DDBJ whole genome shotgun (WGS) entry which is preliminary data.</text>
</comment>
<keyword evidence="1" id="KW-0812">Transmembrane</keyword>
<keyword evidence="1" id="KW-0472">Membrane</keyword>
<feature type="transmembrane region" description="Helical" evidence="1">
    <location>
        <begin position="6"/>
        <end position="22"/>
    </location>
</feature>
<organism evidence="2 3">
    <name type="scientific">Virgibacillus tibetensis</name>
    <dbReference type="NCBI Taxonomy" id="3042313"/>
    <lineage>
        <taxon>Bacteria</taxon>
        <taxon>Bacillati</taxon>
        <taxon>Bacillota</taxon>
        <taxon>Bacilli</taxon>
        <taxon>Bacillales</taxon>
        <taxon>Bacillaceae</taxon>
        <taxon>Virgibacillus</taxon>
    </lineage>
</organism>
<dbReference type="Proteomes" id="UP001335737">
    <property type="component" value="Unassembled WGS sequence"/>
</dbReference>
<sequence length="91" mass="9882">MMDLLIISAITSVLLIGISWVYHRKKSPLKFIIPLTFLLISIAAIILSFFAGEWTGLGLGMLAFAVFIGSAIALIVTAMISSTSELRKLIK</sequence>
<protein>
    <submittedName>
        <fullName evidence="2">YesK family protein</fullName>
    </submittedName>
</protein>
<evidence type="ECO:0000256" key="1">
    <source>
        <dbReference type="SAM" id="Phobius"/>
    </source>
</evidence>
<keyword evidence="3" id="KW-1185">Reference proteome</keyword>
<name>A0ABU6KKN2_9BACI</name>
<reference evidence="2 3" key="1">
    <citation type="journal article" date="2024" name="Int. J. Syst. Evol. Microbiol.">
        <title>Virgibacillus tibetensis sp. nov., isolated from salt lake on the Tibetan Plateau of China.</title>
        <authorList>
            <person name="Phurbu D."/>
            <person name="Liu Z.-X."/>
            <person name="Wang R."/>
            <person name="Zheng Y.-Y."/>
            <person name="Liu H.-C."/>
            <person name="Zhou Y.-G."/>
            <person name="Yu Y.-J."/>
            <person name="Li A.-H."/>
        </authorList>
    </citation>
    <scope>NUCLEOTIDE SEQUENCE [LARGE SCALE GENOMIC DNA]</scope>
    <source>
        <strain evidence="2 3">C22-A2</strain>
    </source>
</reference>
<feature type="transmembrane region" description="Helical" evidence="1">
    <location>
        <begin position="31"/>
        <end position="51"/>
    </location>
</feature>
<dbReference type="RefSeq" id="WP_327609239.1">
    <property type="nucleotide sequence ID" value="NZ_JARZFX010000018.1"/>
</dbReference>
<feature type="transmembrane region" description="Helical" evidence="1">
    <location>
        <begin position="57"/>
        <end position="81"/>
    </location>
</feature>
<keyword evidence="1" id="KW-1133">Transmembrane helix</keyword>
<evidence type="ECO:0000313" key="3">
    <source>
        <dbReference type="Proteomes" id="UP001335737"/>
    </source>
</evidence>
<dbReference type="Pfam" id="PF14150">
    <property type="entry name" value="YesK"/>
    <property type="match status" value="1"/>
</dbReference>
<evidence type="ECO:0000313" key="2">
    <source>
        <dbReference type="EMBL" id="MEC5425705.1"/>
    </source>
</evidence>
<dbReference type="EMBL" id="JARZFX010000018">
    <property type="protein sequence ID" value="MEC5425705.1"/>
    <property type="molecule type" value="Genomic_DNA"/>
</dbReference>
<proteinExistence type="predicted"/>
<accession>A0ABU6KKN2</accession>
<gene>
    <name evidence="2" type="ORF">QGM71_19740</name>
</gene>
<dbReference type="InterPro" id="IPR025434">
    <property type="entry name" value="YesK-like"/>
</dbReference>